<protein>
    <recommendedName>
        <fullName evidence="9">3-methylmercaptopropionyl-CoA dehydrogenase</fullName>
        <ecNumber evidence="8">1.3.99.41</ecNumber>
    </recommendedName>
</protein>
<gene>
    <name evidence="15" type="ORF">MACH26_07950</name>
</gene>
<keyword evidence="16" id="KW-1185">Reference proteome</keyword>
<dbReference type="Proteomes" id="UP001333710">
    <property type="component" value="Chromosome"/>
</dbReference>
<feature type="domain" description="Acyl-CoA oxidase/dehydrogenase middle" evidence="12">
    <location>
        <begin position="162"/>
        <end position="270"/>
    </location>
</feature>
<evidence type="ECO:0000256" key="3">
    <source>
        <dbReference type="ARBA" id="ARBA00022630"/>
    </source>
</evidence>
<evidence type="ECO:0000256" key="10">
    <source>
        <dbReference type="RuleBase" id="RU362125"/>
    </source>
</evidence>
<evidence type="ECO:0000256" key="5">
    <source>
        <dbReference type="ARBA" id="ARBA00023002"/>
    </source>
</evidence>
<keyword evidence="4 10" id="KW-0274">FAD</keyword>
<dbReference type="EC" id="1.3.99.41" evidence="8"/>
<dbReference type="Pfam" id="PF12806">
    <property type="entry name" value="Acyl-CoA_dh_C"/>
    <property type="match status" value="1"/>
</dbReference>
<dbReference type="InterPro" id="IPR009100">
    <property type="entry name" value="AcylCoA_DH/oxidase_NM_dom_sf"/>
</dbReference>
<dbReference type="GO" id="GO:0050660">
    <property type="term" value="F:flavin adenine dinucleotide binding"/>
    <property type="evidence" value="ECO:0007669"/>
    <property type="project" value="InterPro"/>
</dbReference>
<dbReference type="Gene3D" id="2.40.110.10">
    <property type="entry name" value="Butyryl-CoA Dehydrogenase, subunit A, domain 2"/>
    <property type="match status" value="1"/>
</dbReference>
<keyword evidence="3 10" id="KW-0285">Flavoprotein</keyword>
<name>A0AA48HH91_9ALTE</name>
<dbReference type="AlphaFoldDB" id="A0AA48HH91"/>
<comment type="similarity">
    <text evidence="2 10">Belongs to the acyl-CoA dehydrogenase family.</text>
</comment>
<dbReference type="EMBL" id="AP027272">
    <property type="protein sequence ID" value="BDX05274.1"/>
    <property type="molecule type" value="Genomic_DNA"/>
</dbReference>
<evidence type="ECO:0000256" key="6">
    <source>
        <dbReference type="ARBA" id="ARBA00051388"/>
    </source>
</evidence>
<dbReference type="Gene3D" id="1.20.140.10">
    <property type="entry name" value="Butyryl-CoA Dehydrogenase, subunit A, domain 3"/>
    <property type="match status" value="1"/>
</dbReference>
<dbReference type="InterPro" id="IPR052166">
    <property type="entry name" value="Diverse_Acyl-CoA_DH"/>
</dbReference>
<accession>A0AA48HH91</accession>
<evidence type="ECO:0000256" key="4">
    <source>
        <dbReference type="ARBA" id="ARBA00022827"/>
    </source>
</evidence>
<dbReference type="Pfam" id="PF02771">
    <property type="entry name" value="Acyl-CoA_dh_N"/>
    <property type="match status" value="1"/>
</dbReference>
<evidence type="ECO:0000259" key="13">
    <source>
        <dbReference type="Pfam" id="PF02771"/>
    </source>
</evidence>
<dbReference type="SUPFAM" id="SSF47203">
    <property type="entry name" value="Acyl-CoA dehydrogenase C-terminal domain-like"/>
    <property type="match status" value="1"/>
</dbReference>
<evidence type="ECO:0000259" key="14">
    <source>
        <dbReference type="Pfam" id="PF12806"/>
    </source>
</evidence>
<evidence type="ECO:0000256" key="7">
    <source>
        <dbReference type="ARBA" id="ARBA00058683"/>
    </source>
</evidence>
<evidence type="ECO:0000313" key="16">
    <source>
        <dbReference type="Proteomes" id="UP001333710"/>
    </source>
</evidence>
<evidence type="ECO:0000259" key="12">
    <source>
        <dbReference type="Pfam" id="PF02770"/>
    </source>
</evidence>
<dbReference type="GO" id="GO:0016627">
    <property type="term" value="F:oxidoreductase activity, acting on the CH-CH group of donors"/>
    <property type="evidence" value="ECO:0007669"/>
    <property type="project" value="InterPro"/>
</dbReference>
<evidence type="ECO:0000256" key="1">
    <source>
        <dbReference type="ARBA" id="ARBA00001974"/>
    </source>
</evidence>
<dbReference type="Pfam" id="PF02770">
    <property type="entry name" value="Acyl-CoA_dh_M"/>
    <property type="match status" value="1"/>
</dbReference>
<evidence type="ECO:0000256" key="8">
    <source>
        <dbReference type="ARBA" id="ARBA00066694"/>
    </source>
</evidence>
<dbReference type="InterPro" id="IPR009075">
    <property type="entry name" value="AcylCo_DH/oxidase_C"/>
</dbReference>
<sequence length="583" mass="63903">MPEYRAPLADFEFLLHDWLNVSEHYAQIGKDDIDADLVNEIITQGARFAESEVAPINQIGDQQGCTLKDGKVTTAEGFPQAYQSYIENGWNAMLGSEEYGGQELPYSVAIPVHEMLVSANVSWRLVCGLTESAVLALEKHGSDELKETYLPNLISGEWTGTMNLTEPQAGSDLSLLTSKAEANDDGSYKISGTKIFISGGDHEWTDNIIHLVLARLPDAPAGVKGISLFLVPKMLPDANGEFTIENDLSVGSIEHKMGLHGCPTCVMNFDGAKGWLIGAPHSGLACMFTMMNDARFQVGLQGTGIAEASYQGALTYAKERLQSRAPQGVQQPDEKADAIIHLPDVRRMLLTQKALTEGSRALGLLYAKQVDIVRFGTEEEQAKAESIVAYLTPITKSFFTDMGQEVSQHGVQIFGGHGYIQEWGMEQLIRDSRITQLYEGTNGIQALDLISRKLVRDGGRMLQNTAALFSDMINAIQNEADKNMALEIQQQWLAGSESLMSGDAFDTASRAYDYMQFCAYSLLAICWLSMKDRAAQTGNDQLASSKAKTCDFYIKRLYPRALMHKAALGDSGEDLAALSLEDF</sequence>
<evidence type="ECO:0000256" key="2">
    <source>
        <dbReference type="ARBA" id="ARBA00009347"/>
    </source>
</evidence>
<evidence type="ECO:0000256" key="9">
    <source>
        <dbReference type="ARBA" id="ARBA00069043"/>
    </source>
</evidence>
<proteinExistence type="inferred from homology"/>
<dbReference type="PANTHER" id="PTHR42803">
    <property type="entry name" value="ACYL-COA DEHYDROGENASE"/>
    <property type="match status" value="1"/>
</dbReference>
<comment type="catalytic activity">
    <reaction evidence="6">
        <text>3-(methylsulfanyl)propanoyl-CoA + oxidized [electron-transfer flavoprotein] + H(+) = 3-(methylsulfanyl)acryloyl-CoA + reduced [electron-transfer flavoprotein]</text>
        <dbReference type="Rhea" id="RHEA:52612"/>
        <dbReference type="Rhea" id="RHEA-COMP:10685"/>
        <dbReference type="Rhea" id="RHEA-COMP:10686"/>
        <dbReference type="ChEBI" id="CHEBI:15378"/>
        <dbReference type="ChEBI" id="CHEBI:57692"/>
        <dbReference type="ChEBI" id="CHEBI:58307"/>
        <dbReference type="ChEBI" id="CHEBI:82815"/>
        <dbReference type="ChEBI" id="CHEBI:84994"/>
        <dbReference type="EC" id="1.3.99.41"/>
    </reaction>
    <physiologicalReaction direction="left-to-right" evidence="6">
        <dbReference type="Rhea" id="RHEA:52613"/>
    </physiologicalReaction>
</comment>
<evidence type="ECO:0000313" key="15">
    <source>
        <dbReference type="EMBL" id="BDX05274.1"/>
    </source>
</evidence>
<dbReference type="FunFam" id="2.40.110.10:FF:000031">
    <property type="entry name" value="Acyl-CoA dehydrogenase, putative"/>
    <property type="match status" value="1"/>
</dbReference>
<dbReference type="InterPro" id="IPR046373">
    <property type="entry name" value="Acyl-CoA_Oxase/DH_mid-dom_sf"/>
</dbReference>
<feature type="domain" description="Acetyl-CoA dehydrogenase-like C-terminal" evidence="14">
    <location>
        <begin position="497"/>
        <end position="578"/>
    </location>
</feature>
<reference evidence="15" key="1">
    <citation type="submission" date="2023-01" db="EMBL/GenBank/DDBJ databases">
        <title>Complete genome sequence of Planctobacterium marinum strain Dej080120_11.</title>
        <authorList>
            <person name="Ueki S."/>
            <person name="Maruyama F."/>
        </authorList>
    </citation>
    <scope>NUCLEOTIDE SEQUENCE</scope>
    <source>
        <strain evidence="15">Dej080120_11</strain>
    </source>
</reference>
<evidence type="ECO:0000259" key="11">
    <source>
        <dbReference type="Pfam" id="PF00441"/>
    </source>
</evidence>
<dbReference type="RefSeq" id="WP_338291243.1">
    <property type="nucleotide sequence ID" value="NZ_AP027272.1"/>
</dbReference>
<organism evidence="15 16">
    <name type="scientific">Planctobacterium marinum</name>
    <dbReference type="NCBI Taxonomy" id="1631968"/>
    <lineage>
        <taxon>Bacteria</taxon>
        <taxon>Pseudomonadati</taxon>
        <taxon>Pseudomonadota</taxon>
        <taxon>Gammaproteobacteria</taxon>
        <taxon>Alteromonadales</taxon>
        <taxon>Alteromonadaceae</taxon>
        <taxon>Planctobacterium</taxon>
    </lineage>
</organism>
<comment type="cofactor">
    <cofactor evidence="1 10">
        <name>FAD</name>
        <dbReference type="ChEBI" id="CHEBI:57692"/>
    </cofactor>
</comment>
<dbReference type="SUPFAM" id="SSF56645">
    <property type="entry name" value="Acyl-CoA dehydrogenase NM domain-like"/>
    <property type="match status" value="1"/>
</dbReference>
<keyword evidence="5 10" id="KW-0560">Oxidoreductase</keyword>
<comment type="function">
    <text evidence="7">Involved in the assimilation of dimethylsulphoniopropionate (DMSP), an important compound in the fixation of carbon in marine phytoplankton, by mediating the conversion of 3-(methylthio)propanoyl-CoA (MMPA-CoA) to 3-(methylthio)acryloyl-CoA (MTA-CoA).</text>
</comment>
<dbReference type="Gene3D" id="1.10.540.10">
    <property type="entry name" value="Acyl-CoA dehydrogenase/oxidase, N-terminal domain"/>
    <property type="match status" value="1"/>
</dbReference>
<dbReference type="PANTHER" id="PTHR42803:SF1">
    <property type="entry name" value="BROAD-SPECIFICITY LINEAR ACYL-COA DEHYDROGENASE FADE5"/>
    <property type="match status" value="1"/>
</dbReference>
<feature type="domain" description="Acyl-CoA dehydrogenase/oxidase C-terminal" evidence="11">
    <location>
        <begin position="282"/>
        <end position="449"/>
    </location>
</feature>
<dbReference type="InterPro" id="IPR025878">
    <property type="entry name" value="Acyl-CoA_dh-like_C_dom"/>
</dbReference>
<dbReference type="InterPro" id="IPR006091">
    <property type="entry name" value="Acyl-CoA_Oxase/DH_mid-dom"/>
</dbReference>
<dbReference type="KEGG" id="pmaw:MACH26_07950"/>
<dbReference type="InterPro" id="IPR037069">
    <property type="entry name" value="AcylCoA_DH/ox_N_sf"/>
</dbReference>
<dbReference type="Pfam" id="PF00441">
    <property type="entry name" value="Acyl-CoA_dh_1"/>
    <property type="match status" value="1"/>
</dbReference>
<feature type="domain" description="Acyl-CoA dehydrogenase/oxidase N-terminal" evidence="13">
    <location>
        <begin position="46"/>
        <end position="157"/>
    </location>
</feature>
<dbReference type="InterPro" id="IPR013786">
    <property type="entry name" value="AcylCoA_DH/ox_N"/>
</dbReference>
<dbReference type="InterPro" id="IPR036250">
    <property type="entry name" value="AcylCo_DH-like_C"/>
</dbReference>